<dbReference type="InterPro" id="IPR007197">
    <property type="entry name" value="rSAM"/>
</dbReference>
<dbReference type="Proteomes" id="UP000185783">
    <property type="component" value="Unassembled WGS sequence"/>
</dbReference>
<gene>
    <name evidence="8" type="ORF">A3843_05030</name>
</gene>
<dbReference type="PROSITE" id="PS51918">
    <property type="entry name" value="RADICAL_SAM"/>
    <property type="match status" value="1"/>
</dbReference>
<reference evidence="8 9" key="1">
    <citation type="submission" date="2016-03" db="EMBL/GenBank/DDBJ databases">
        <title>Genome sequence of Nesiotobacter sp. nov., a moderately halophilic alphaproteobacterium isolated from the Yellow Sea, China.</title>
        <authorList>
            <person name="Zhang G."/>
            <person name="Zhang R."/>
        </authorList>
    </citation>
    <scope>NUCLEOTIDE SEQUENCE [LARGE SCALE GENOMIC DNA]</scope>
    <source>
        <strain evidence="8 9">WB1-6</strain>
    </source>
</reference>
<dbReference type="GO" id="GO:0016491">
    <property type="term" value="F:oxidoreductase activity"/>
    <property type="evidence" value="ECO:0007669"/>
    <property type="project" value="InterPro"/>
</dbReference>
<dbReference type="Pfam" id="PF04055">
    <property type="entry name" value="Radical_SAM"/>
    <property type="match status" value="1"/>
</dbReference>
<proteinExistence type="predicted"/>
<dbReference type="PANTHER" id="PTHR43787">
    <property type="entry name" value="FEMO COFACTOR BIOSYNTHESIS PROTEIN NIFB-RELATED"/>
    <property type="match status" value="1"/>
</dbReference>
<dbReference type="Gene3D" id="3.20.20.70">
    <property type="entry name" value="Aldolase class I"/>
    <property type="match status" value="1"/>
</dbReference>
<dbReference type="InterPro" id="IPR058240">
    <property type="entry name" value="rSAM_sf"/>
</dbReference>
<organism evidence="8 9">
    <name type="scientific">Pseudovibrio exalbescens</name>
    <dbReference type="NCBI Taxonomy" id="197461"/>
    <lineage>
        <taxon>Bacteria</taxon>
        <taxon>Pseudomonadati</taxon>
        <taxon>Pseudomonadota</taxon>
        <taxon>Alphaproteobacteria</taxon>
        <taxon>Hyphomicrobiales</taxon>
        <taxon>Stappiaceae</taxon>
        <taxon>Pseudovibrio</taxon>
    </lineage>
</organism>
<dbReference type="InterPro" id="IPR006638">
    <property type="entry name" value="Elp3/MiaA/NifB-like_rSAM"/>
</dbReference>
<dbReference type="SFLD" id="SFLDG01386">
    <property type="entry name" value="main_SPASM_domain-containing"/>
    <property type="match status" value="1"/>
</dbReference>
<dbReference type="SFLD" id="SFLDG01067">
    <property type="entry name" value="SPASM/twitch_domain_containing"/>
    <property type="match status" value="1"/>
</dbReference>
<dbReference type="STRING" id="197461.A3843_05030"/>
<keyword evidence="9" id="KW-1185">Reference proteome</keyword>
<dbReference type="RefSeq" id="WP_028481590.1">
    <property type="nucleotide sequence ID" value="NZ_LVVZ01000007.1"/>
</dbReference>
<dbReference type="InterPro" id="IPR023867">
    <property type="entry name" value="Sulphatase_maturase_rSAM"/>
</dbReference>
<dbReference type="PANTHER" id="PTHR43787:SF3">
    <property type="entry name" value="ARYLSULFATASE REGULATORY PROTEIN"/>
    <property type="match status" value="1"/>
</dbReference>
<dbReference type="SMART" id="SM00729">
    <property type="entry name" value="Elp3"/>
    <property type="match status" value="1"/>
</dbReference>
<keyword evidence="5" id="KW-0408">Iron</keyword>
<name>A0A1U7JK70_9HYPH</name>
<dbReference type="SFLD" id="SFLDG01384">
    <property type="entry name" value="thioether_bond_formation_requi"/>
    <property type="match status" value="1"/>
</dbReference>
<dbReference type="InterPro" id="IPR013785">
    <property type="entry name" value="Aldolase_TIM"/>
</dbReference>
<evidence type="ECO:0000256" key="4">
    <source>
        <dbReference type="ARBA" id="ARBA00022723"/>
    </source>
</evidence>
<evidence type="ECO:0000256" key="5">
    <source>
        <dbReference type="ARBA" id="ARBA00023004"/>
    </source>
</evidence>
<sequence length="468" mass="52730">MLTKPRLQIHQDKNAPPVTGLQASIYNFRFSLGEVSGACLLYNSRTNAVLRISKQLAAQLDNALDASPITMEALTKRLHADLVEALNSGGFVVDASLDERRLLKAMDQNARFGSARLALTIAPTLACNFRCPYCYQDHKSRHMNAEVTERIKSFVGKQLRYLSDFSVSWYGGEPLLVKDRVLDLQRYFFEACKEANVNFGSSMITNGYLLEEELARTLSNTGVSFVQITLDGAAPSHNKRRKLKNGRGTFDRIYENLKTASQYFERISLRVNIDKTNPEDLDIIRDMVASDGLSDKVYVYPGKVDAVTDASRAYAENCYTRREFAEYEVQRGMEALTRGQDIETFPRLGNGCGAICSNAFVIDPDGYLYKCWNDVGERDACVGQLSEQGETYRPQLAQWEAFDRFESEECRACPYLPLCIAGCSYEEIAHGDASHKCTEFRWNLEEIVKLKYVSDLRHRLQSEGGASV</sequence>
<keyword evidence="3" id="KW-0949">S-adenosyl-L-methionine</keyword>
<dbReference type="SUPFAM" id="SSF102114">
    <property type="entry name" value="Radical SAM enzymes"/>
    <property type="match status" value="1"/>
</dbReference>
<dbReference type="AlphaFoldDB" id="A0A1U7JK70"/>
<evidence type="ECO:0000256" key="2">
    <source>
        <dbReference type="ARBA" id="ARBA00022485"/>
    </source>
</evidence>
<keyword evidence="2" id="KW-0004">4Fe-4S</keyword>
<dbReference type="GO" id="GO:0051539">
    <property type="term" value="F:4 iron, 4 sulfur cluster binding"/>
    <property type="evidence" value="ECO:0007669"/>
    <property type="project" value="UniProtKB-KW"/>
</dbReference>
<evidence type="ECO:0000256" key="1">
    <source>
        <dbReference type="ARBA" id="ARBA00001966"/>
    </source>
</evidence>
<accession>A0A1U7JK70</accession>
<evidence type="ECO:0000256" key="3">
    <source>
        <dbReference type="ARBA" id="ARBA00022691"/>
    </source>
</evidence>
<dbReference type="EMBL" id="LVVZ01000007">
    <property type="protein sequence ID" value="OKL45119.1"/>
    <property type="molecule type" value="Genomic_DNA"/>
</dbReference>
<evidence type="ECO:0000256" key="6">
    <source>
        <dbReference type="ARBA" id="ARBA00023014"/>
    </source>
</evidence>
<evidence type="ECO:0000259" key="7">
    <source>
        <dbReference type="PROSITE" id="PS51918"/>
    </source>
</evidence>
<evidence type="ECO:0000313" key="9">
    <source>
        <dbReference type="Proteomes" id="UP000185783"/>
    </source>
</evidence>
<dbReference type="SFLD" id="SFLDS00029">
    <property type="entry name" value="Radical_SAM"/>
    <property type="match status" value="1"/>
</dbReference>
<keyword evidence="6" id="KW-0411">Iron-sulfur</keyword>
<keyword evidence="4" id="KW-0479">Metal-binding</keyword>
<dbReference type="GO" id="GO:0046872">
    <property type="term" value="F:metal ion binding"/>
    <property type="evidence" value="ECO:0007669"/>
    <property type="project" value="UniProtKB-KW"/>
</dbReference>
<comment type="caution">
    <text evidence="8">The sequence shown here is derived from an EMBL/GenBank/DDBJ whole genome shotgun (WGS) entry which is preliminary data.</text>
</comment>
<dbReference type="NCBIfam" id="TIGR04085">
    <property type="entry name" value="rSAM_more_4Fe4S"/>
    <property type="match status" value="1"/>
</dbReference>
<dbReference type="CDD" id="cd01335">
    <property type="entry name" value="Radical_SAM"/>
    <property type="match status" value="1"/>
</dbReference>
<dbReference type="InterPro" id="IPR023885">
    <property type="entry name" value="4Fe4S-binding_SPASM_dom"/>
</dbReference>
<feature type="domain" description="Radical SAM core" evidence="7">
    <location>
        <begin position="111"/>
        <end position="346"/>
    </location>
</feature>
<comment type="cofactor">
    <cofactor evidence="1">
        <name>[4Fe-4S] cluster</name>
        <dbReference type="ChEBI" id="CHEBI:49883"/>
    </cofactor>
</comment>
<evidence type="ECO:0000313" key="8">
    <source>
        <dbReference type="EMBL" id="OKL45119.1"/>
    </source>
</evidence>
<protein>
    <recommendedName>
        <fullName evidence="7">Radical SAM core domain-containing protein</fullName>
    </recommendedName>
</protein>
<dbReference type="UniPathway" id="UPA00782"/>